<evidence type="ECO:0000256" key="2">
    <source>
        <dbReference type="ARBA" id="ARBA00023125"/>
    </source>
</evidence>
<dbReference type="Pfam" id="PF00027">
    <property type="entry name" value="cNMP_binding"/>
    <property type="match status" value="1"/>
</dbReference>
<dbReference type="InterPro" id="IPR018490">
    <property type="entry name" value="cNMP-bd_dom_sf"/>
</dbReference>
<organism evidence="6 7">
    <name type="scientific">Usitatibacter palustris</name>
    <dbReference type="NCBI Taxonomy" id="2732487"/>
    <lineage>
        <taxon>Bacteria</taxon>
        <taxon>Pseudomonadati</taxon>
        <taxon>Pseudomonadota</taxon>
        <taxon>Betaproteobacteria</taxon>
        <taxon>Nitrosomonadales</taxon>
        <taxon>Usitatibacteraceae</taxon>
        <taxon>Usitatibacter</taxon>
    </lineage>
</organism>
<dbReference type="CDD" id="cd00038">
    <property type="entry name" value="CAP_ED"/>
    <property type="match status" value="1"/>
</dbReference>
<dbReference type="AlphaFoldDB" id="A0A6M4H1L7"/>
<dbReference type="PROSITE" id="PS50042">
    <property type="entry name" value="CNMP_BINDING_3"/>
    <property type="match status" value="1"/>
</dbReference>
<dbReference type="KEGG" id="upl:DSM104440_00179"/>
<dbReference type="PANTHER" id="PTHR24567">
    <property type="entry name" value="CRP FAMILY TRANSCRIPTIONAL REGULATORY PROTEIN"/>
    <property type="match status" value="1"/>
</dbReference>
<dbReference type="InterPro" id="IPR014710">
    <property type="entry name" value="RmlC-like_jellyroll"/>
</dbReference>
<dbReference type="Pfam" id="PF13545">
    <property type="entry name" value="HTH_Crp_2"/>
    <property type="match status" value="1"/>
</dbReference>
<keyword evidence="1" id="KW-0805">Transcription regulation</keyword>
<keyword evidence="7" id="KW-1185">Reference proteome</keyword>
<dbReference type="PRINTS" id="PR00103">
    <property type="entry name" value="CAMPKINASE"/>
</dbReference>
<name>A0A6M4H1L7_9PROT</name>
<dbReference type="RefSeq" id="WP_171159898.1">
    <property type="nucleotide sequence ID" value="NZ_CP053073.1"/>
</dbReference>
<dbReference type="InterPro" id="IPR000595">
    <property type="entry name" value="cNMP-bd_dom"/>
</dbReference>
<dbReference type="InterPro" id="IPR036390">
    <property type="entry name" value="WH_DNA-bd_sf"/>
</dbReference>
<dbReference type="InterPro" id="IPR012318">
    <property type="entry name" value="HTH_CRP"/>
</dbReference>
<keyword evidence="3" id="KW-0804">Transcription</keyword>
<dbReference type="SUPFAM" id="SSF46785">
    <property type="entry name" value="Winged helix' DNA-binding domain"/>
    <property type="match status" value="1"/>
</dbReference>
<feature type="domain" description="Cyclic nucleotide-binding" evidence="4">
    <location>
        <begin position="13"/>
        <end position="128"/>
    </location>
</feature>
<evidence type="ECO:0000313" key="6">
    <source>
        <dbReference type="EMBL" id="QJR13396.1"/>
    </source>
</evidence>
<dbReference type="PANTHER" id="PTHR24567:SF74">
    <property type="entry name" value="HTH-TYPE TRANSCRIPTIONAL REGULATOR ARCR"/>
    <property type="match status" value="1"/>
</dbReference>
<evidence type="ECO:0000256" key="1">
    <source>
        <dbReference type="ARBA" id="ARBA00023015"/>
    </source>
</evidence>
<dbReference type="GO" id="GO:0003700">
    <property type="term" value="F:DNA-binding transcription factor activity"/>
    <property type="evidence" value="ECO:0007669"/>
    <property type="project" value="TreeGrafter"/>
</dbReference>
<dbReference type="SUPFAM" id="SSF51206">
    <property type="entry name" value="cAMP-binding domain-like"/>
    <property type="match status" value="1"/>
</dbReference>
<dbReference type="GO" id="GO:0005829">
    <property type="term" value="C:cytosol"/>
    <property type="evidence" value="ECO:0007669"/>
    <property type="project" value="TreeGrafter"/>
</dbReference>
<keyword evidence="2" id="KW-0238">DNA-binding</keyword>
<protein>
    <submittedName>
        <fullName evidence="6">Cyclic AMP receptor-like protein</fullName>
    </submittedName>
</protein>
<keyword evidence="6" id="KW-0675">Receptor</keyword>
<reference evidence="6 7" key="1">
    <citation type="submission" date="2020-04" db="EMBL/GenBank/DDBJ databases">
        <title>Usitatibacter rugosus gen. nov., sp. nov. and Usitatibacter palustris sp. nov., novel members of Usitatibacteraceae fam. nov. within the order Nitrosomonadales isolated from soil.</title>
        <authorList>
            <person name="Huber K.J."/>
            <person name="Neumann-Schaal M."/>
            <person name="Geppert A."/>
            <person name="Luckner M."/>
            <person name="Wanner G."/>
            <person name="Overmann J."/>
        </authorList>
    </citation>
    <scope>NUCLEOTIDE SEQUENCE [LARGE SCALE GENOMIC DNA]</scope>
    <source>
        <strain evidence="6 7">Swamp67</strain>
    </source>
</reference>
<dbReference type="InterPro" id="IPR050397">
    <property type="entry name" value="Env_Response_Regulators"/>
</dbReference>
<dbReference type="Gene3D" id="1.10.10.10">
    <property type="entry name" value="Winged helix-like DNA-binding domain superfamily/Winged helix DNA-binding domain"/>
    <property type="match status" value="1"/>
</dbReference>
<dbReference type="FunCoup" id="A0A6M4H1L7">
    <property type="interactions" value="490"/>
</dbReference>
<dbReference type="EMBL" id="CP053073">
    <property type="protein sequence ID" value="QJR13396.1"/>
    <property type="molecule type" value="Genomic_DNA"/>
</dbReference>
<dbReference type="CDD" id="cd00092">
    <property type="entry name" value="HTH_CRP"/>
    <property type="match status" value="1"/>
</dbReference>
<dbReference type="SMART" id="SM00100">
    <property type="entry name" value="cNMP"/>
    <property type="match status" value="1"/>
</dbReference>
<dbReference type="PROSITE" id="PS51063">
    <property type="entry name" value="HTH_CRP_2"/>
    <property type="match status" value="1"/>
</dbReference>
<sequence>MKDEPAKDDANVLSADDVARLSKLAYARQFPARAVIVTEGEETDALYVILEGRAKAYVSDAAGKEAVLSIMGPGEYFGELSIDERPRSASVMTLEPARLLVIPNEKFRAFLAEDPEFTLHFIRKLMHRIRELTKLVGSLTLLDAYGRVARLLLESAVEENGVQVVPGRLTQADVASRVGCSREMVSRIFKELTRGGYIVVDGEHRITIVKRPPDKW</sequence>
<dbReference type="SMART" id="SM00419">
    <property type="entry name" value="HTH_CRP"/>
    <property type="match status" value="1"/>
</dbReference>
<dbReference type="Proteomes" id="UP000503096">
    <property type="component" value="Chromosome"/>
</dbReference>
<dbReference type="GO" id="GO:0003677">
    <property type="term" value="F:DNA binding"/>
    <property type="evidence" value="ECO:0007669"/>
    <property type="project" value="UniProtKB-KW"/>
</dbReference>
<evidence type="ECO:0000256" key="3">
    <source>
        <dbReference type="ARBA" id="ARBA00023163"/>
    </source>
</evidence>
<evidence type="ECO:0000313" key="7">
    <source>
        <dbReference type="Proteomes" id="UP000503096"/>
    </source>
</evidence>
<proteinExistence type="predicted"/>
<accession>A0A6M4H1L7</accession>
<dbReference type="InterPro" id="IPR036388">
    <property type="entry name" value="WH-like_DNA-bd_sf"/>
</dbReference>
<evidence type="ECO:0000259" key="5">
    <source>
        <dbReference type="PROSITE" id="PS51063"/>
    </source>
</evidence>
<dbReference type="Gene3D" id="2.60.120.10">
    <property type="entry name" value="Jelly Rolls"/>
    <property type="match status" value="1"/>
</dbReference>
<dbReference type="InParanoid" id="A0A6M4H1L7"/>
<evidence type="ECO:0000259" key="4">
    <source>
        <dbReference type="PROSITE" id="PS50042"/>
    </source>
</evidence>
<feature type="domain" description="HTH crp-type" evidence="5">
    <location>
        <begin position="142"/>
        <end position="212"/>
    </location>
</feature>
<gene>
    <name evidence="6" type="primary">vfr</name>
    <name evidence="6" type="ORF">DSM104440_00179</name>
</gene>